<evidence type="ECO:0000256" key="12">
    <source>
        <dbReference type="SAM" id="Phobius"/>
    </source>
</evidence>
<evidence type="ECO:0000313" key="15">
    <source>
        <dbReference type="Proteomes" id="UP000325218"/>
    </source>
</evidence>
<dbReference type="GO" id="GO:0016020">
    <property type="term" value="C:membrane"/>
    <property type="evidence" value="ECO:0007669"/>
    <property type="project" value="UniProtKB-SubCell"/>
</dbReference>
<sequence>MIVIQVPKRRLGEGIRLQSWVLWLNAVGLIGLSLLFYLLDKKLSSRVILLAPILVYVAVSLEDLLGLVDFGAVFQSEAILRAVILLFVLGSVIFYLLFIFHEIADSAVKREVSLKSAVIRISIAAMSCIVFFTVVYTSIYKLFKGASFAGDHLGEDTLSQLITFFYFSVATFTTVGYGDIQPMDNTSRLIVVMEIFFSFITVAYALSMIGVFRQIFNKEMGGDASKSMSNEKELEEDAGASPE</sequence>
<evidence type="ECO:0000256" key="4">
    <source>
        <dbReference type="ARBA" id="ARBA00022692"/>
    </source>
</evidence>
<name>A0A5D0CLN1_9BACL</name>
<feature type="transmembrane region" description="Helical" evidence="12">
    <location>
        <begin position="159"/>
        <end position="177"/>
    </location>
</feature>
<keyword evidence="7 12" id="KW-1133">Transmembrane helix</keyword>
<keyword evidence="3" id="KW-0633">Potassium transport</keyword>
<accession>A0A5D0CLN1</accession>
<keyword evidence="5" id="KW-0631">Potassium channel</keyword>
<feature type="compositionally biased region" description="Acidic residues" evidence="11">
    <location>
        <begin position="233"/>
        <end position="243"/>
    </location>
</feature>
<dbReference type="InterPro" id="IPR047871">
    <property type="entry name" value="K_chnl_Slo-like"/>
</dbReference>
<evidence type="ECO:0000256" key="11">
    <source>
        <dbReference type="SAM" id="MobiDB-lite"/>
    </source>
</evidence>
<dbReference type="Gene3D" id="1.10.287.70">
    <property type="match status" value="1"/>
</dbReference>
<evidence type="ECO:0000256" key="5">
    <source>
        <dbReference type="ARBA" id="ARBA00022826"/>
    </source>
</evidence>
<feature type="transmembrane region" description="Helical" evidence="12">
    <location>
        <begin position="121"/>
        <end position="139"/>
    </location>
</feature>
<evidence type="ECO:0000256" key="1">
    <source>
        <dbReference type="ARBA" id="ARBA00004141"/>
    </source>
</evidence>
<evidence type="ECO:0000256" key="7">
    <source>
        <dbReference type="ARBA" id="ARBA00022989"/>
    </source>
</evidence>
<comment type="caution">
    <text evidence="14">The sequence shown here is derived from an EMBL/GenBank/DDBJ whole genome shotgun (WGS) entry which is preliminary data.</text>
</comment>
<evidence type="ECO:0000256" key="3">
    <source>
        <dbReference type="ARBA" id="ARBA00022538"/>
    </source>
</evidence>
<keyword evidence="10 14" id="KW-0407">Ion channel</keyword>
<keyword evidence="2" id="KW-0813">Transport</keyword>
<keyword evidence="9 12" id="KW-0472">Membrane</keyword>
<evidence type="ECO:0000259" key="13">
    <source>
        <dbReference type="Pfam" id="PF07885"/>
    </source>
</evidence>
<keyword evidence="15" id="KW-1185">Reference proteome</keyword>
<feature type="domain" description="Potassium channel" evidence="13">
    <location>
        <begin position="131"/>
        <end position="212"/>
    </location>
</feature>
<dbReference type="OrthoDB" id="9785285at2"/>
<dbReference type="SUPFAM" id="SSF81324">
    <property type="entry name" value="Voltage-gated potassium channels"/>
    <property type="match status" value="1"/>
</dbReference>
<feature type="transmembrane region" description="Helical" evidence="12">
    <location>
        <begin position="20"/>
        <end position="40"/>
    </location>
</feature>
<feature type="transmembrane region" description="Helical" evidence="12">
    <location>
        <begin position="79"/>
        <end position="100"/>
    </location>
</feature>
<dbReference type="InterPro" id="IPR013099">
    <property type="entry name" value="K_chnl_dom"/>
</dbReference>
<evidence type="ECO:0000256" key="9">
    <source>
        <dbReference type="ARBA" id="ARBA00023136"/>
    </source>
</evidence>
<evidence type="ECO:0000256" key="6">
    <source>
        <dbReference type="ARBA" id="ARBA00022958"/>
    </source>
</evidence>
<protein>
    <submittedName>
        <fullName evidence="14">Two pore domain potassium channel family protein</fullName>
    </submittedName>
</protein>
<organism evidence="14 15">
    <name type="scientific">Paenibacillus faecis</name>
    <dbReference type="NCBI Taxonomy" id="862114"/>
    <lineage>
        <taxon>Bacteria</taxon>
        <taxon>Bacillati</taxon>
        <taxon>Bacillota</taxon>
        <taxon>Bacilli</taxon>
        <taxon>Bacillales</taxon>
        <taxon>Paenibacillaceae</taxon>
        <taxon>Paenibacillus</taxon>
    </lineage>
</organism>
<proteinExistence type="predicted"/>
<evidence type="ECO:0000313" key="14">
    <source>
        <dbReference type="EMBL" id="TYA10856.1"/>
    </source>
</evidence>
<dbReference type="Pfam" id="PF07885">
    <property type="entry name" value="Ion_trans_2"/>
    <property type="match status" value="1"/>
</dbReference>
<dbReference type="EMBL" id="VSDO01000005">
    <property type="protein sequence ID" value="TYA10856.1"/>
    <property type="molecule type" value="Genomic_DNA"/>
</dbReference>
<evidence type="ECO:0000256" key="10">
    <source>
        <dbReference type="ARBA" id="ARBA00023303"/>
    </source>
</evidence>
<dbReference type="GO" id="GO:0005267">
    <property type="term" value="F:potassium channel activity"/>
    <property type="evidence" value="ECO:0007669"/>
    <property type="project" value="UniProtKB-KW"/>
</dbReference>
<keyword evidence="8" id="KW-0406">Ion transport</keyword>
<dbReference type="AlphaFoldDB" id="A0A5D0CLN1"/>
<comment type="subcellular location">
    <subcellularLocation>
        <location evidence="1">Membrane</location>
        <topology evidence="1">Multi-pass membrane protein</topology>
    </subcellularLocation>
</comment>
<dbReference type="PANTHER" id="PTHR10027">
    <property type="entry name" value="CALCIUM-ACTIVATED POTASSIUM CHANNEL ALPHA CHAIN"/>
    <property type="match status" value="1"/>
</dbReference>
<gene>
    <name evidence="14" type="ORF">FRY98_24090</name>
</gene>
<feature type="transmembrane region" description="Helical" evidence="12">
    <location>
        <begin position="189"/>
        <end position="212"/>
    </location>
</feature>
<keyword evidence="4 12" id="KW-0812">Transmembrane</keyword>
<evidence type="ECO:0000256" key="2">
    <source>
        <dbReference type="ARBA" id="ARBA00022448"/>
    </source>
</evidence>
<reference evidence="14 15" key="1">
    <citation type="submission" date="2019-08" db="EMBL/GenBank/DDBJ databases">
        <title>Genome sequencing of Paenibacillus faecis DSM 23593(T).</title>
        <authorList>
            <person name="Kook J.-K."/>
            <person name="Park S.-N."/>
            <person name="Lim Y.K."/>
        </authorList>
    </citation>
    <scope>NUCLEOTIDE SEQUENCE [LARGE SCALE GENOMIC DNA]</scope>
    <source>
        <strain evidence="14 15">DSM 23593</strain>
    </source>
</reference>
<feature type="transmembrane region" description="Helical" evidence="12">
    <location>
        <begin position="47"/>
        <end position="67"/>
    </location>
</feature>
<dbReference type="PANTHER" id="PTHR10027:SF10">
    <property type="entry name" value="SLOWPOKE 2, ISOFORM D"/>
    <property type="match status" value="1"/>
</dbReference>
<feature type="region of interest" description="Disordered" evidence="11">
    <location>
        <begin position="222"/>
        <end position="243"/>
    </location>
</feature>
<evidence type="ECO:0000256" key="8">
    <source>
        <dbReference type="ARBA" id="ARBA00023065"/>
    </source>
</evidence>
<keyword evidence="6" id="KW-0630">Potassium</keyword>
<dbReference type="Proteomes" id="UP000325218">
    <property type="component" value="Unassembled WGS sequence"/>
</dbReference>